<accession>A0A6L9Y2E1</accession>
<proteinExistence type="predicted"/>
<dbReference type="RefSeq" id="WP_163291333.1">
    <property type="nucleotide sequence ID" value="NZ_JAAGWY010000005.1"/>
</dbReference>
<name>A0A6L9Y2E1_9MICO</name>
<evidence type="ECO:0000313" key="2">
    <source>
        <dbReference type="Proteomes" id="UP000474967"/>
    </source>
</evidence>
<organism evidence="1 2">
    <name type="scientific">Leifsonia tongyongensis</name>
    <dbReference type="NCBI Taxonomy" id="1268043"/>
    <lineage>
        <taxon>Bacteria</taxon>
        <taxon>Bacillati</taxon>
        <taxon>Actinomycetota</taxon>
        <taxon>Actinomycetes</taxon>
        <taxon>Micrococcales</taxon>
        <taxon>Microbacteriaceae</taxon>
        <taxon>Leifsonia</taxon>
    </lineage>
</organism>
<keyword evidence="2" id="KW-1185">Reference proteome</keyword>
<evidence type="ECO:0000313" key="1">
    <source>
        <dbReference type="EMBL" id="NEN07849.1"/>
    </source>
</evidence>
<comment type="caution">
    <text evidence="1">The sequence shown here is derived from an EMBL/GenBank/DDBJ whole genome shotgun (WGS) entry which is preliminary data.</text>
</comment>
<dbReference type="Pfam" id="PF13031">
    <property type="entry name" value="DUF3892"/>
    <property type="match status" value="1"/>
</dbReference>
<dbReference type="EMBL" id="JAAGWY010000005">
    <property type="protein sequence ID" value="NEN07849.1"/>
    <property type="molecule type" value="Genomic_DNA"/>
</dbReference>
<protein>
    <submittedName>
        <fullName evidence="1">DUF3892 domain-containing protein</fullName>
    </submittedName>
</protein>
<dbReference type="Proteomes" id="UP000474967">
    <property type="component" value="Unassembled WGS sequence"/>
</dbReference>
<dbReference type="InterPro" id="IPR024997">
    <property type="entry name" value="DUF3892"/>
</dbReference>
<gene>
    <name evidence="1" type="ORF">G3T36_18490</name>
</gene>
<reference evidence="1 2" key="1">
    <citation type="journal article" date="2014" name="J. Microbiol.">
        <title>Diaminobutyricibacter tongyongensis gen. nov., sp. nov. and Homoserinibacter gongjuensis gen. nov., sp. nov. belong to the family Microbacteriaceae.</title>
        <authorList>
            <person name="Kim S.J."/>
            <person name="Ahn J.H."/>
            <person name="Weon H.Y."/>
            <person name="Hamada M."/>
            <person name="Suzuki K."/>
            <person name="Kwon S.W."/>
        </authorList>
    </citation>
    <scope>NUCLEOTIDE SEQUENCE [LARGE SCALE GENOMIC DNA]</scope>
    <source>
        <strain evidence="1 2">NBRC 108724</strain>
    </source>
</reference>
<dbReference type="AlphaFoldDB" id="A0A6L9Y2E1"/>
<sequence>MATRAVTHTRKDQAGNIIGLGKPGEYWSVRSSADAISDITAGTHSYYVPWATGSTWIEVVRGHYGPYLRTDADNTTRNNLDDLPNI</sequence>